<dbReference type="InterPro" id="IPR046646">
    <property type="entry name" value="DUF6758"/>
</dbReference>
<dbReference type="EMBL" id="CP038267">
    <property type="protein sequence ID" value="QBR94352.1"/>
    <property type="molecule type" value="Genomic_DNA"/>
</dbReference>
<dbReference type="AlphaFoldDB" id="A0A4V1BEE6"/>
<proteinExistence type="predicted"/>
<dbReference type="Proteomes" id="UP000294894">
    <property type="component" value="Chromosome"/>
</dbReference>
<name>A0A4V1BEE6_9ACTN</name>
<evidence type="ECO:0000313" key="1">
    <source>
        <dbReference type="EMBL" id="QBR94352.1"/>
    </source>
</evidence>
<organism evidence="1 2">
    <name type="scientific">Nocardioides euryhalodurans</name>
    <dbReference type="NCBI Taxonomy" id="2518370"/>
    <lineage>
        <taxon>Bacteria</taxon>
        <taxon>Bacillati</taxon>
        <taxon>Actinomycetota</taxon>
        <taxon>Actinomycetes</taxon>
        <taxon>Propionibacteriales</taxon>
        <taxon>Nocardioidaceae</taxon>
        <taxon>Nocardioides</taxon>
    </lineage>
</organism>
<dbReference type="OrthoDB" id="5179979at2"/>
<reference evidence="1 2" key="1">
    <citation type="submission" date="2019-03" db="EMBL/GenBank/DDBJ databases">
        <title>Three New Species of Nocardioides, Nocardioides euryhalodurans sp. nov., Nocardioides seonyuensis sp. nov. and Nocardioides eburneoflavus sp. nov., Iolated from Soil.</title>
        <authorList>
            <person name="Roh S.G."/>
            <person name="Lee C."/>
            <person name="Kim M.-K."/>
            <person name="Kim S.B."/>
        </authorList>
    </citation>
    <scope>NUCLEOTIDE SEQUENCE [LARGE SCALE GENOMIC DNA]</scope>
    <source>
        <strain evidence="1 2">MMS17-SY117</strain>
    </source>
</reference>
<dbReference type="Pfam" id="PF20544">
    <property type="entry name" value="DUF6758"/>
    <property type="match status" value="1"/>
</dbReference>
<keyword evidence="2" id="KW-1185">Reference proteome</keyword>
<evidence type="ECO:0000313" key="2">
    <source>
        <dbReference type="Proteomes" id="UP000294894"/>
    </source>
</evidence>
<protein>
    <submittedName>
        <fullName evidence="1">Uncharacterized protein</fullName>
    </submittedName>
</protein>
<dbReference type="KEGG" id="noy:EXE57_06330"/>
<accession>A0A4V1BEE6</accession>
<sequence>MWRPDEPTYDAFVLHLRTAADFPTYLPWPLGPGWAVSDFAVVAEEGGRPSATLTCVSGTSELDGPVDALVVAEEVGVGLGARCAGVPGGDPGRALGDTPPVVRVRIGSALVPLWSVSTSQDVEAPELDRTVLAGEAAGRWLWIVLRPATAMLLMRDDWILRDVSGLGPSLVAMPFAGPGPGW</sequence>
<gene>
    <name evidence="1" type="ORF">EXE57_06330</name>
</gene>